<evidence type="ECO:0000313" key="3">
    <source>
        <dbReference type="EMBL" id="CAF4342171.1"/>
    </source>
</evidence>
<evidence type="ECO:0000313" key="8">
    <source>
        <dbReference type="Proteomes" id="UP000663873"/>
    </source>
</evidence>
<reference evidence="5" key="1">
    <citation type="submission" date="2021-02" db="EMBL/GenBank/DDBJ databases">
        <authorList>
            <person name="Nowell W R."/>
        </authorList>
    </citation>
    <scope>NUCLEOTIDE SEQUENCE</scope>
</reference>
<dbReference type="EMBL" id="CAJOBQ010000380">
    <property type="protein sequence ID" value="CAF4342171.1"/>
    <property type="molecule type" value="Genomic_DNA"/>
</dbReference>
<evidence type="ECO:0000313" key="7">
    <source>
        <dbReference type="Proteomes" id="UP000663848"/>
    </source>
</evidence>
<gene>
    <name evidence="2" type="ORF">HFQ381_LOCUS14410</name>
    <name evidence="5" type="ORF">QYT958_LOCUS13821</name>
    <name evidence="6" type="ORF">TOA249_LOCUS14577</name>
    <name evidence="3" type="ORF">TSG867_LOCUS8951</name>
    <name evidence="4" type="ORF">UJA718_LOCUS17663</name>
</gene>
<keyword evidence="8" id="KW-1185">Reference proteome</keyword>
<proteinExistence type="predicted"/>
<dbReference type="EMBL" id="CAJOBS010000909">
    <property type="protein sequence ID" value="CAF4659114.1"/>
    <property type="molecule type" value="Genomic_DNA"/>
</dbReference>
<dbReference type="Proteomes" id="UP000663838">
    <property type="component" value="Unassembled WGS sequence"/>
</dbReference>
<dbReference type="Proteomes" id="UP000663862">
    <property type="component" value="Unassembled WGS sequence"/>
</dbReference>
<accession>A0A821EK26</accession>
<organism evidence="5 7">
    <name type="scientific">Rotaria socialis</name>
    <dbReference type="NCBI Taxonomy" id="392032"/>
    <lineage>
        <taxon>Eukaryota</taxon>
        <taxon>Metazoa</taxon>
        <taxon>Spiralia</taxon>
        <taxon>Gnathifera</taxon>
        <taxon>Rotifera</taxon>
        <taxon>Eurotatoria</taxon>
        <taxon>Bdelloidea</taxon>
        <taxon>Philodinida</taxon>
        <taxon>Philodinidae</taxon>
        <taxon>Rotaria</taxon>
    </lineage>
</organism>
<feature type="region of interest" description="Disordered" evidence="1">
    <location>
        <begin position="49"/>
        <end position="78"/>
    </location>
</feature>
<sequence length="78" mass="8712">MALKPLRTYSKFVRVSLSMSYCNFIFTKKRSMSESTSVADVNTTDKDLYQNVDGSIGSNEDLPMPTTDFEKGQLSSSN</sequence>
<protein>
    <submittedName>
        <fullName evidence="5">Uncharacterized protein</fullName>
    </submittedName>
</protein>
<name>A0A821EK26_9BILA</name>
<dbReference type="AlphaFoldDB" id="A0A821EK26"/>
<comment type="caution">
    <text evidence="5">The sequence shown here is derived from an EMBL/GenBank/DDBJ whole genome shotgun (WGS) entry which is preliminary data.</text>
</comment>
<dbReference type="Proteomes" id="UP000663848">
    <property type="component" value="Unassembled WGS sequence"/>
</dbReference>
<dbReference type="EMBL" id="CAJOBO010000940">
    <property type="protein sequence ID" value="CAF4314564.1"/>
    <property type="molecule type" value="Genomic_DNA"/>
</dbReference>
<dbReference type="EMBL" id="CAJOBP010002894">
    <property type="protein sequence ID" value="CAF4379624.1"/>
    <property type="molecule type" value="Genomic_DNA"/>
</dbReference>
<evidence type="ECO:0000256" key="1">
    <source>
        <dbReference type="SAM" id="MobiDB-lite"/>
    </source>
</evidence>
<evidence type="ECO:0000313" key="2">
    <source>
        <dbReference type="EMBL" id="CAF4314564.1"/>
    </source>
</evidence>
<dbReference type="Proteomes" id="UP000663851">
    <property type="component" value="Unassembled WGS sequence"/>
</dbReference>
<evidence type="ECO:0000313" key="6">
    <source>
        <dbReference type="EMBL" id="CAF4659114.1"/>
    </source>
</evidence>
<dbReference type="EMBL" id="CAJOBR010001800">
    <property type="protein sequence ID" value="CAF4636325.1"/>
    <property type="molecule type" value="Genomic_DNA"/>
</dbReference>
<evidence type="ECO:0000313" key="5">
    <source>
        <dbReference type="EMBL" id="CAF4636325.1"/>
    </source>
</evidence>
<evidence type="ECO:0000313" key="4">
    <source>
        <dbReference type="EMBL" id="CAF4379624.1"/>
    </source>
</evidence>
<dbReference type="Proteomes" id="UP000663873">
    <property type="component" value="Unassembled WGS sequence"/>
</dbReference>